<dbReference type="OrthoDB" id="3259198at2759"/>
<reference evidence="6" key="1">
    <citation type="submission" date="2021-03" db="EMBL/GenBank/DDBJ databases">
        <title>Draft genome sequence of rust myrtle Austropuccinia psidii MF-1, a brazilian biotype.</title>
        <authorList>
            <person name="Quecine M.C."/>
            <person name="Pachon D.M.R."/>
            <person name="Bonatelli M.L."/>
            <person name="Correr F.H."/>
            <person name="Franceschini L.M."/>
            <person name="Leite T.F."/>
            <person name="Margarido G.R.A."/>
            <person name="Almeida C.A."/>
            <person name="Ferrarezi J.A."/>
            <person name="Labate C.A."/>
        </authorList>
    </citation>
    <scope>NUCLEOTIDE SEQUENCE</scope>
    <source>
        <strain evidence="6">MF-1</strain>
    </source>
</reference>
<dbReference type="EMBL" id="AVOT02123627">
    <property type="protein sequence ID" value="MBW0586338.1"/>
    <property type="molecule type" value="Genomic_DNA"/>
</dbReference>
<evidence type="ECO:0000256" key="2">
    <source>
        <dbReference type="ARBA" id="ARBA00022723"/>
    </source>
</evidence>
<evidence type="ECO:0000256" key="1">
    <source>
        <dbReference type="ARBA" id="ARBA00004123"/>
    </source>
</evidence>
<dbReference type="PANTHER" id="PTHR46481:SF10">
    <property type="entry name" value="ZINC FINGER BED DOMAIN-CONTAINING PROTEIN 39"/>
    <property type="match status" value="1"/>
</dbReference>
<evidence type="ECO:0000256" key="3">
    <source>
        <dbReference type="ARBA" id="ARBA00022771"/>
    </source>
</evidence>
<evidence type="ECO:0000256" key="4">
    <source>
        <dbReference type="ARBA" id="ARBA00022833"/>
    </source>
</evidence>
<dbReference type="GO" id="GO:0008270">
    <property type="term" value="F:zinc ion binding"/>
    <property type="evidence" value="ECO:0007669"/>
    <property type="project" value="UniProtKB-KW"/>
</dbReference>
<dbReference type="SUPFAM" id="SSF53098">
    <property type="entry name" value="Ribonuclease H-like"/>
    <property type="match status" value="1"/>
</dbReference>
<keyword evidence="4" id="KW-0862">Zinc</keyword>
<evidence type="ECO:0000313" key="6">
    <source>
        <dbReference type="EMBL" id="MBW0586338.1"/>
    </source>
</evidence>
<name>A0A9Q3Q5M4_9BASI</name>
<comment type="caution">
    <text evidence="6">The sequence shown here is derived from an EMBL/GenBank/DDBJ whole genome shotgun (WGS) entry which is preliminary data.</text>
</comment>
<protein>
    <recommendedName>
        <fullName evidence="8">AC transposase</fullName>
    </recommendedName>
</protein>
<dbReference type="Proteomes" id="UP000765509">
    <property type="component" value="Unassembled WGS sequence"/>
</dbReference>
<evidence type="ECO:0000313" key="7">
    <source>
        <dbReference type="Proteomes" id="UP000765509"/>
    </source>
</evidence>
<evidence type="ECO:0008006" key="8">
    <source>
        <dbReference type="Google" id="ProtNLM"/>
    </source>
</evidence>
<proteinExistence type="predicted"/>
<sequence length="338" mass="38265">MSPLQCQARNTSNLNKHHGRCCGRFNAWSSKAPGAVDPNMGAKLAAEEQESVLKQLVEGLVAIQVSFSIFESPRLHSVLQRLAPNFSWPKRRLVAQTASQLYFERKKRLLQEVDDLPSDTPLCGAIDCWTTKDQSESYLAIVLQWINPVDYSFCKSIVAFEALSERGMIKCLYSVTGDNAANNVTLMSQLQRKFSGINMTWDREKRFHRCACHVLNLVAKDFLLYMGQLTDEDYDFFDDYLAVTKNSIEDSDNEVGLKDNQDREAQLRAITQKRKTRAFNQATLETQDKSSDIAMIMGTHNSEASERDSDELGTVQRPPGEKTIVRLLRDLCTHIRGS</sequence>
<dbReference type="InterPro" id="IPR012337">
    <property type="entry name" value="RNaseH-like_sf"/>
</dbReference>
<feature type="non-terminal residue" evidence="6">
    <location>
        <position position="1"/>
    </location>
</feature>
<dbReference type="GO" id="GO:0005634">
    <property type="term" value="C:nucleus"/>
    <property type="evidence" value="ECO:0007669"/>
    <property type="project" value="UniProtKB-SubCell"/>
</dbReference>
<evidence type="ECO:0000256" key="5">
    <source>
        <dbReference type="ARBA" id="ARBA00023242"/>
    </source>
</evidence>
<gene>
    <name evidence="6" type="ORF">O181_126053</name>
</gene>
<dbReference type="InterPro" id="IPR052035">
    <property type="entry name" value="ZnF_BED_domain_contain"/>
</dbReference>
<keyword evidence="7" id="KW-1185">Reference proteome</keyword>
<dbReference type="AlphaFoldDB" id="A0A9Q3Q5M4"/>
<keyword evidence="3" id="KW-0863">Zinc-finger</keyword>
<dbReference type="PANTHER" id="PTHR46481">
    <property type="entry name" value="ZINC FINGER BED DOMAIN-CONTAINING PROTEIN 4"/>
    <property type="match status" value="1"/>
</dbReference>
<accession>A0A9Q3Q5M4</accession>
<comment type="subcellular location">
    <subcellularLocation>
        <location evidence="1">Nucleus</location>
    </subcellularLocation>
</comment>
<keyword evidence="2" id="KW-0479">Metal-binding</keyword>
<keyword evidence="5" id="KW-0539">Nucleus</keyword>
<organism evidence="6 7">
    <name type="scientific">Austropuccinia psidii MF-1</name>
    <dbReference type="NCBI Taxonomy" id="1389203"/>
    <lineage>
        <taxon>Eukaryota</taxon>
        <taxon>Fungi</taxon>
        <taxon>Dikarya</taxon>
        <taxon>Basidiomycota</taxon>
        <taxon>Pucciniomycotina</taxon>
        <taxon>Pucciniomycetes</taxon>
        <taxon>Pucciniales</taxon>
        <taxon>Sphaerophragmiaceae</taxon>
        <taxon>Austropuccinia</taxon>
    </lineage>
</organism>